<keyword evidence="3" id="KW-1185">Reference proteome</keyword>
<sequence>MLELKSNEYAPFFKPYINILDKNIEGIVDNLEDSLSKALALLEGISKEKQLYRYGDGKWTIKELIQHLIDTERVFAYRTLVFVRNDTTELPGFDENQYVLHSNANLRPYQDLLVEFKSVRRSTILLFKSLKYSDLEKKGIASGNFMSVKALGYIISGHLLHHLKIIEERYLA</sequence>
<dbReference type="InterPro" id="IPR024775">
    <property type="entry name" value="DinB-like"/>
</dbReference>
<reference evidence="2 3" key="1">
    <citation type="submission" date="2018-11" db="EMBL/GenBank/DDBJ databases">
        <title>Aureibaculum marinum gen. nov., sp. nov., a member of the family Flavobacteriaceae isolated from the Bohai Sea.</title>
        <authorList>
            <person name="Ji X."/>
        </authorList>
    </citation>
    <scope>NUCLEOTIDE SEQUENCE [LARGE SCALE GENOMIC DNA]</scope>
    <source>
        <strain evidence="2 3">BH-SD17</strain>
    </source>
</reference>
<dbReference type="SUPFAM" id="SSF109854">
    <property type="entry name" value="DinB/YfiT-like putative metalloenzymes"/>
    <property type="match status" value="1"/>
</dbReference>
<dbReference type="Proteomes" id="UP000270856">
    <property type="component" value="Unassembled WGS sequence"/>
</dbReference>
<proteinExistence type="predicted"/>
<name>A0A3N4NQH4_9FLAO</name>
<evidence type="ECO:0000313" key="2">
    <source>
        <dbReference type="EMBL" id="RPD98541.1"/>
    </source>
</evidence>
<protein>
    <submittedName>
        <fullName evidence="2">DinB family protein</fullName>
    </submittedName>
</protein>
<accession>A0A3N4NQH4</accession>
<dbReference type="Gene3D" id="1.20.120.450">
    <property type="entry name" value="dinb family like domain"/>
    <property type="match status" value="1"/>
</dbReference>
<dbReference type="AlphaFoldDB" id="A0A3N4NQH4"/>
<feature type="domain" description="DinB-like" evidence="1">
    <location>
        <begin position="31"/>
        <end position="166"/>
    </location>
</feature>
<organism evidence="2 3">
    <name type="scientific">Aureibaculum marinum</name>
    <dbReference type="NCBI Taxonomy" id="2487930"/>
    <lineage>
        <taxon>Bacteria</taxon>
        <taxon>Pseudomonadati</taxon>
        <taxon>Bacteroidota</taxon>
        <taxon>Flavobacteriia</taxon>
        <taxon>Flavobacteriales</taxon>
        <taxon>Flavobacteriaceae</taxon>
        <taxon>Aureibaculum</taxon>
    </lineage>
</organism>
<evidence type="ECO:0000259" key="1">
    <source>
        <dbReference type="Pfam" id="PF12867"/>
    </source>
</evidence>
<comment type="caution">
    <text evidence="2">The sequence shown here is derived from an EMBL/GenBank/DDBJ whole genome shotgun (WGS) entry which is preliminary data.</text>
</comment>
<dbReference type="RefSeq" id="WP_123896857.1">
    <property type="nucleotide sequence ID" value="NZ_RPFJ01000006.1"/>
</dbReference>
<dbReference type="InterPro" id="IPR034660">
    <property type="entry name" value="DinB/YfiT-like"/>
</dbReference>
<gene>
    <name evidence="2" type="ORF">EGM88_04920</name>
</gene>
<evidence type="ECO:0000313" key="3">
    <source>
        <dbReference type="Proteomes" id="UP000270856"/>
    </source>
</evidence>
<dbReference type="EMBL" id="RPFJ01000006">
    <property type="protein sequence ID" value="RPD98541.1"/>
    <property type="molecule type" value="Genomic_DNA"/>
</dbReference>
<dbReference type="OrthoDB" id="9793216at2"/>
<dbReference type="Pfam" id="PF12867">
    <property type="entry name" value="DinB_2"/>
    <property type="match status" value="1"/>
</dbReference>